<dbReference type="Gene3D" id="3.30.160.60">
    <property type="entry name" value="Classic Zinc Finger"/>
    <property type="match status" value="1"/>
</dbReference>
<dbReference type="AlphaFoldDB" id="A0A3P7IT14"/>
<evidence type="ECO:0000256" key="2">
    <source>
        <dbReference type="SAM" id="MobiDB-lite"/>
    </source>
</evidence>
<proteinExistence type="predicted"/>
<gene>
    <name evidence="4" type="ORF">SVUK_LOCUS3662</name>
</gene>
<dbReference type="OrthoDB" id="5589010at2759"/>
<keyword evidence="1" id="KW-0479">Metal-binding</keyword>
<dbReference type="SMART" id="SM00355">
    <property type="entry name" value="ZnF_C2H2"/>
    <property type="match status" value="2"/>
</dbReference>
<organism evidence="4 5">
    <name type="scientific">Strongylus vulgaris</name>
    <name type="common">Blood worm</name>
    <dbReference type="NCBI Taxonomy" id="40348"/>
    <lineage>
        <taxon>Eukaryota</taxon>
        <taxon>Metazoa</taxon>
        <taxon>Ecdysozoa</taxon>
        <taxon>Nematoda</taxon>
        <taxon>Chromadorea</taxon>
        <taxon>Rhabditida</taxon>
        <taxon>Rhabditina</taxon>
        <taxon>Rhabditomorpha</taxon>
        <taxon>Strongyloidea</taxon>
        <taxon>Strongylidae</taxon>
        <taxon>Strongylus</taxon>
    </lineage>
</organism>
<feature type="compositionally biased region" description="Basic and acidic residues" evidence="2">
    <location>
        <begin position="28"/>
        <end position="37"/>
    </location>
</feature>
<evidence type="ECO:0000313" key="4">
    <source>
        <dbReference type="EMBL" id="VDM68664.1"/>
    </source>
</evidence>
<keyword evidence="1" id="KW-0862">Zinc</keyword>
<feature type="compositionally biased region" description="Basic and acidic residues" evidence="2">
    <location>
        <begin position="49"/>
        <end position="72"/>
    </location>
</feature>
<name>A0A3P7IT14_STRVU</name>
<sequence length="239" mass="27039">MITVPYMLQEPTLKCLIVENVMRHVENALSKEREKQTTSDSSRPPESPENDKEHKEKERKDRSPVGHQDDHIGNADVLHQKSAQEVPAHLVVERTTTLSGFVLPEDECPFACKKCHRGFYTIKELAEHEIRAHDMKIPCPHCDKNAVSITKLAAHMLFRHPAMEVLCHYCDQKFGGAAEKLDKAAWDDFRGHVYKEILKKKMYEHSSKASGASNDAVALRGVGRCPHGAAVKCKYVLFE</sequence>
<feature type="domain" description="C2H2-type" evidence="3">
    <location>
        <begin position="110"/>
        <end position="138"/>
    </location>
</feature>
<dbReference type="GO" id="GO:0008270">
    <property type="term" value="F:zinc ion binding"/>
    <property type="evidence" value="ECO:0007669"/>
    <property type="project" value="UniProtKB-KW"/>
</dbReference>
<dbReference type="PROSITE" id="PS00028">
    <property type="entry name" value="ZINC_FINGER_C2H2_1"/>
    <property type="match status" value="1"/>
</dbReference>
<keyword evidence="1" id="KW-0863">Zinc-finger</keyword>
<dbReference type="PROSITE" id="PS50157">
    <property type="entry name" value="ZINC_FINGER_C2H2_2"/>
    <property type="match status" value="1"/>
</dbReference>
<dbReference type="Proteomes" id="UP000270094">
    <property type="component" value="Unassembled WGS sequence"/>
</dbReference>
<feature type="region of interest" description="Disordered" evidence="2">
    <location>
        <begin position="28"/>
        <end position="72"/>
    </location>
</feature>
<dbReference type="EMBL" id="UYYB01009612">
    <property type="protein sequence ID" value="VDM68664.1"/>
    <property type="molecule type" value="Genomic_DNA"/>
</dbReference>
<evidence type="ECO:0000259" key="3">
    <source>
        <dbReference type="PROSITE" id="PS50157"/>
    </source>
</evidence>
<evidence type="ECO:0000256" key="1">
    <source>
        <dbReference type="PROSITE-ProRule" id="PRU00042"/>
    </source>
</evidence>
<protein>
    <recommendedName>
        <fullName evidence="3">C2H2-type domain-containing protein</fullName>
    </recommendedName>
</protein>
<accession>A0A3P7IT14</accession>
<reference evidence="4 5" key="1">
    <citation type="submission" date="2018-11" db="EMBL/GenBank/DDBJ databases">
        <authorList>
            <consortium name="Pathogen Informatics"/>
        </authorList>
    </citation>
    <scope>NUCLEOTIDE SEQUENCE [LARGE SCALE GENOMIC DNA]</scope>
</reference>
<dbReference type="InterPro" id="IPR013087">
    <property type="entry name" value="Znf_C2H2_type"/>
</dbReference>
<keyword evidence="5" id="KW-1185">Reference proteome</keyword>
<evidence type="ECO:0000313" key="5">
    <source>
        <dbReference type="Proteomes" id="UP000270094"/>
    </source>
</evidence>